<keyword evidence="4" id="KW-1185">Reference proteome</keyword>
<evidence type="ECO:0000313" key="4">
    <source>
        <dbReference type="Proteomes" id="UP000054560"/>
    </source>
</evidence>
<evidence type="ECO:0000313" key="3">
    <source>
        <dbReference type="EMBL" id="KNC77584.1"/>
    </source>
</evidence>
<reference evidence="3 4" key="1">
    <citation type="submission" date="2011-02" db="EMBL/GenBank/DDBJ databases">
        <title>The Genome Sequence of Sphaeroforma arctica JP610.</title>
        <authorList>
            <consortium name="The Broad Institute Genome Sequencing Platform"/>
            <person name="Russ C."/>
            <person name="Cuomo C."/>
            <person name="Young S.K."/>
            <person name="Zeng Q."/>
            <person name="Gargeya S."/>
            <person name="Alvarado L."/>
            <person name="Berlin A."/>
            <person name="Chapman S.B."/>
            <person name="Chen Z."/>
            <person name="Freedman E."/>
            <person name="Gellesch M."/>
            <person name="Goldberg J."/>
            <person name="Griggs A."/>
            <person name="Gujja S."/>
            <person name="Heilman E."/>
            <person name="Heiman D."/>
            <person name="Howarth C."/>
            <person name="Mehta T."/>
            <person name="Neiman D."/>
            <person name="Pearson M."/>
            <person name="Roberts A."/>
            <person name="Saif S."/>
            <person name="Shea T."/>
            <person name="Shenoy N."/>
            <person name="Sisk P."/>
            <person name="Stolte C."/>
            <person name="Sykes S."/>
            <person name="White J."/>
            <person name="Yandava C."/>
            <person name="Burger G."/>
            <person name="Gray M.W."/>
            <person name="Holland P.W.H."/>
            <person name="King N."/>
            <person name="Lang F.B.F."/>
            <person name="Roger A.J."/>
            <person name="Ruiz-Trillo I."/>
            <person name="Haas B."/>
            <person name="Nusbaum C."/>
            <person name="Birren B."/>
        </authorList>
    </citation>
    <scope>NUCLEOTIDE SEQUENCE [LARGE SCALE GENOMIC DNA]</scope>
    <source>
        <strain evidence="3 4">JP610</strain>
    </source>
</reference>
<accession>A0A0L0FLD5</accession>
<dbReference type="PANTHER" id="PTHR33390:SF1">
    <property type="entry name" value="STRESS UP-REGULATED NOD 19 PROTEIN"/>
    <property type="match status" value="1"/>
</dbReference>
<keyword evidence="1" id="KW-0472">Membrane</keyword>
<keyword evidence="1" id="KW-1133">Transmembrane helix</keyword>
<dbReference type="InterPro" id="IPR011692">
    <property type="entry name" value="Stress_up-reg_Nod19"/>
</dbReference>
<dbReference type="Proteomes" id="UP000054560">
    <property type="component" value="Unassembled WGS sequence"/>
</dbReference>
<feature type="chain" id="PRO_5005538827" evidence="2">
    <location>
        <begin position="24"/>
        <end position="519"/>
    </location>
</feature>
<feature type="signal peptide" evidence="2">
    <location>
        <begin position="1"/>
        <end position="23"/>
    </location>
</feature>
<sequence length="519" mass="57487">MLSTASIYLCAVLLALGSSKVDAGLTSLHHQRVGSKVHRAYTRALPLKQGEVTNNFHTLPLPVGPIAVHGFRADVVEKNRNGEFVPVPISDAYLHHHVVGTNYHEDDGSTNYSPMKPKELHRAVGFGAGTESRKTMQAFEYPYAFVTEKGENKWAANVHIINTRGLGDRAHKCLECPCTEENDFRRPEAGNATTGPFGCNKQLLAEDNGACFREEYTGGLRCCENGLFCFEPEELEPEKYSAVYYLRYEIQYSEVTDEIKPLLLAGCCDATGDLQSVGNIEYDIQKCSAQEQAEGTCVHTLSTVQYLNMNGSSVFGAFRWHEDVDPDQEVDIVFMVGHQHRGGLGISMYDRDTDNIICASVPKYGQSEIVGDEKDYVVAMSTCSFDPPLRRKARDMVKITAMYDSTVGHRGVMSLFYIAISEVSRDTNEEETAYTTIANPEPKQISDARYIAGWNSYNSHMLHTHVAYSIPFICLALGGSVAIVALVVGRFKTPVIGSAASEYGPLVQDRMHMTTDIRR</sequence>
<keyword evidence="2" id="KW-0732">Signal</keyword>
<dbReference type="STRING" id="667725.A0A0L0FLD5"/>
<dbReference type="RefSeq" id="XP_014151486.1">
    <property type="nucleotide sequence ID" value="XM_014296011.1"/>
</dbReference>
<gene>
    <name evidence="3" type="ORF">SARC_09959</name>
</gene>
<dbReference type="eggNOG" id="ENOG502QRR9">
    <property type="taxonomic scope" value="Eukaryota"/>
</dbReference>
<dbReference type="Pfam" id="PF07712">
    <property type="entry name" value="SURNod19"/>
    <property type="match status" value="2"/>
</dbReference>
<dbReference type="GeneID" id="25910463"/>
<protein>
    <submittedName>
        <fullName evidence="3">Uncharacterized protein</fullName>
    </submittedName>
</protein>
<proteinExistence type="predicted"/>
<evidence type="ECO:0000256" key="2">
    <source>
        <dbReference type="SAM" id="SignalP"/>
    </source>
</evidence>
<dbReference type="PANTHER" id="PTHR33390">
    <property type="entry name" value="STRESS UP-REGULATED NOD 19 PROTEIN"/>
    <property type="match status" value="1"/>
</dbReference>
<dbReference type="AlphaFoldDB" id="A0A0L0FLD5"/>
<dbReference type="OrthoDB" id="1923469at2759"/>
<organism evidence="3 4">
    <name type="scientific">Sphaeroforma arctica JP610</name>
    <dbReference type="NCBI Taxonomy" id="667725"/>
    <lineage>
        <taxon>Eukaryota</taxon>
        <taxon>Ichthyosporea</taxon>
        <taxon>Ichthyophonida</taxon>
        <taxon>Sphaeroforma</taxon>
    </lineage>
</organism>
<keyword evidence="1" id="KW-0812">Transmembrane</keyword>
<name>A0A0L0FLD5_9EUKA</name>
<feature type="transmembrane region" description="Helical" evidence="1">
    <location>
        <begin position="466"/>
        <end position="488"/>
    </location>
</feature>
<evidence type="ECO:0000256" key="1">
    <source>
        <dbReference type="SAM" id="Phobius"/>
    </source>
</evidence>
<dbReference type="EMBL" id="KQ242689">
    <property type="protein sequence ID" value="KNC77584.1"/>
    <property type="molecule type" value="Genomic_DNA"/>
</dbReference>